<organism evidence="3 4">
    <name type="scientific">Scytonema hofmannii PCC 7110</name>
    <dbReference type="NCBI Taxonomy" id="128403"/>
    <lineage>
        <taxon>Bacteria</taxon>
        <taxon>Bacillati</taxon>
        <taxon>Cyanobacteriota</taxon>
        <taxon>Cyanophyceae</taxon>
        <taxon>Nostocales</taxon>
        <taxon>Scytonemataceae</taxon>
        <taxon>Scytonema</taxon>
    </lineage>
</organism>
<accession>A0A139WZ63</accession>
<keyword evidence="4" id="KW-1185">Reference proteome</keyword>
<feature type="domain" description="Glycosyl transferase family 1" evidence="1">
    <location>
        <begin position="179"/>
        <end position="338"/>
    </location>
</feature>
<reference evidence="3 4" key="1">
    <citation type="journal article" date="2013" name="Genome Biol. Evol.">
        <title>Genomes of Stigonematalean cyanobacteria (subsection V) and the evolution of oxygenic photosynthesis from prokaryotes to plastids.</title>
        <authorList>
            <person name="Dagan T."/>
            <person name="Roettger M."/>
            <person name="Stucken K."/>
            <person name="Landan G."/>
            <person name="Koch R."/>
            <person name="Major P."/>
            <person name="Gould S.B."/>
            <person name="Goremykin V.V."/>
            <person name="Rippka R."/>
            <person name="Tandeau de Marsac N."/>
            <person name="Gugger M."/>
            <person name="Lockhart P.J."/>
            <person name="Allen J.F."/>
            <person name="Brune I."/>
            <person name="Maus I."/>
            <person name="Puhler A."/>
            <person name="Martin W.F."/>
        </authorList>
    </citation>
    <scope>NUCLEOTIDE SEQUENCE [LARGE SCALE GENOMIC DNA]</scope>
    <source>
        <strain evidence="3 4">PCC 7110</strain>
    </source>
</reference>
<dbReference type="Pfam" id="PF13439">
    <property type="entry name" value="Glyco_transf_4"/>
    <property type="match status" value="1"/>
</dbReference>
<dbReference type="Gene3D" id="3.40.50.2000">
    <property type="entry name" value="Glycogen Phosphorylase B"/>
    <property type="match status" value="2"/>
</dbReference>
<dbReference type="OrthoDB" id="9804196at2"/>
<dbReference type="EMBL" id="ANNX02000045">
    <property type="protein sequence ID" value="KYC37741.1"/>
    <property type="molecule type" value="Genomic_DNA"/>
</dbReference>
<dbReference type="PANTHER" id="PTHR12526">
    <property type="entry name" value="GLYCOSYLTRANSFERASE"/>
    <property type="match status" value="1"/>
</dbReference>
<proteinExistence type="predicted"/>
<dbReference type="STRING" id="128403.WA1_04275"/>
<dbReference type="Pfam" id="PF00534">
    <property type="entry name" value="Glycos_transf_1"/>
    <property type="match status" value="1"/>
</dbReference>
<dbReference type="SUPFAM" id="SSF53756">
    <property type="entry name" value="UDP-Glycosyltransferase/glycogen phosphorylase"/>
    <property type="match status" value="1"/>
</dbReference>
<dbReference type="AlphaFoldDB" id="A0A139WZ63"/>
<evidence type="ECO:0000259" key="2">
    <source>
        <dbReference type="Pfam" id="PF13439"/>
    </source>
</evidence>
<dbReference type="InterPro" id="IPR028098">
    <property type="entry name" value="Glyco_trans_4-like_N"/>
</dbReference>
<dbReference type="CDD" id="cd03801">
    <property type="entry name" value="GT4_PimA-like"/>
    <property type="match status" value="1"/>
</dbReference>
<protein>
    <recommendedName>
        <fullName evidence="5">Glycosyl transferase family 1 domain-containing protein</fullName>
    </recommendedName>
</protein>
<evidence type="ECO:0000259" key="1">
    <source>
        <dbReference type="Pfam" id="PF00534"/>
    </source>
</evidence>
<dbReference type="InterPro" id="IPR001296">
    <property type="entry name" value="Glyco_trans_1"/>
</dbReference>
<feature type="domain" description="Glycosyltransferase subfamily 4-like N-terminal" evidence="2">
    <location>
        <begin position="13"/>
        <end position="163"/>
    </location>
</feature>
<comment type="caution">
    <text evidence="3">The sequence shown here is derived from an EMBL/GenBank/DDBJ whole genome shotgun (WGS) entry which is preliminary data.</text>
</comment>
<dbReference type="GO" id="GO:0016757">
    <property type="term" value="F:glycosyltransferase activity"/>
    <property type="evidence" value="ECO:0007669"/>
    <property type="project" value="InterPro"/>
</dbReference>
<dbReference type="RefSeq" id="WP_017743294.1">
    <property type="nucleotide sequence ID" value="NZ_KQ976354.1"/>
</dbReference>
<evidence type="ECO:0000313" key="4">
    <source>
        <dbReference type="Proteomes" id="UP000076925"/>
    </source>
</evidence>
<gene>
    <name evidence="3" type="ORF">WA1_04275</name>
</gene>
<evidence type="ECO:0008006" key="5">
    <source>
        <dbReference type="Google" id="ProtNLM"/>
    </source>
</evidence>
<evidence type="ECO:0000313" key="3">
    <source>
        <dbReference type="EMBL" id="KYC37741.1"/>
    </source>
</evidence>
<sequence>MKILNLIQCLNLGGMEKAAYILVNETQNKGIKWEIQSVTPSGSGQQIFTTLNIPVEDNSYKGTFGYKSHLSLKRKIQRFSGDIILVTGPTLTGCLSIKGNKHKKILGIHFCHKYNNPNLLRWKVFYKYFGNDYDAIICHSPYLLEQTAQIAPFLKHKLHLIENSTQLQPLVSKDKKLLIRQTLGIPDRAFVIGNAGWLIERKRFDVFLQVCAKVSQSYPNVFFLIAGDGPLRQELEELAHNLGITKKVKFLGWQKEIETFYQAIDLLLFNSNSDAFGRTVMEAMGYGIPVVASVLEGGTNSVLVHQENGYLIQEHNVNELAEYCLQVIKHNDIYQKFQFSSREMIRNRFSNELYVKKYQEVFHKVLKN</sequence>
<dbReference type="Proteomes" id="UP000076925">
    <property type="component" value="Unassembled WGS sequence"/>
</dbReference>
<name>A0A139WZ63_9CYAN</name>
<dbReference type="PANTHER" id="PTHR12526:SF637">
    <property type="entry name" value="GLYCOSYLTRANSFERASE EPSF-RELATED"/>
    <property type="match status" value="1"/>
</dbReference>